<dbReference type="InterPro" id="IPR044730">
    <property type="entry name" value="RNase_H-like_dom_plant"/>
</dbReference>
<keyword evidence="3" id="KW-1185">Reference proteome</keyword>
<dbReference type="AlphaFoldDB" id="A0ABD2YH72"/>
<dbReference type="PANTHER" id="PTHR47723:SF19">
    <property type="entry name" value="POLYNUCLEOTIDYL TRANSFERASE, RIBONUCLEASE H-LIKE SUPERFAMILY PROTEIN"/>
    <property type="match status" value="1"/>
</dbReference>
<evidence type="ECO:0000259" key="1">
    <source>
        <dbReference type="Pfam" id="PF13456"/>
    </source>
</evidence>
<gene>
    <name evidence="2" type="ORF">ACH5RR_032117</name>
</gene>
<dbReference type="PANTHER" id="PTHR47723">
    <property type="entry name" value="OS05G0353850 PROTEIN"/>
    <property type="match status" value="1"/>
</dbReference>
<protein>
    <recommendedName>
        <fullName evidence="1">RNase H type-1 domain-containing protein</fullName>
    </recommendedName>
</protein>
<organism evidence="2 3">
    <name type="scientific">Cinchona calisaya</name>
    <dbReference type="NCBI Taxonomy" id="153742"/>
    <lineage>
        <taxon>Eukaryota</taxon>
        <taxon>Viridiplantae</taxon>
        <taxon>Streptophyta</taxon>
        <taxon>Embryophyta</taxon>
        <taxon>Tracheophyta</taxon>
        <taxon>Spermatophyta</taxon>
        <taxon>Magnoliopsida</taxon>
        <taxon>eudicotyledons</taxon>
        <taxon>Gunneridae</taxon>
        <taxon>Pentapetalae</taxon>
        <taxon>asterids</taxon>
        <taxon>lamiids</taxon>
        <taxon>Gentianales</taxon>
        <taxon>Rubiaceae</taxon>
        <taxon>Cinchonoideae</taxon>
        <taxon>Cinchoneae</taxon>
        <taxon>Cinchona</taxon>
    </lineage>
</organism>
<dbReference type="InterPro" id="IPR053151">
    <property type="entry name" value="RNase_H-like"/>
</dbReference>
<evidence type="ECO:0000313" key="3">
    <source>
        <dbReference type="Proteomes" id="UP001630127"/>
    </source>
</evidence>
<dbReference type="InterPro" id="IPR002156">
    <property type="entry name" value="RNaseH_domain"/>
</dbReference>
<evidence type="ECO:0000313" key="2">
    <source>
        <dbReference type="EMBL" id="KAL3506735.1"/>
    </source>
</evidence>
<reference evidence="2 3" key="1">
    <citation type="submission" date="2024-11" db="EMBL/GenBank/DDBJ databases">
        <title>A near-complete genome assembly of Cinchona calisaya.</title>
        <authorList>
            <person name="Lian D.C."/>
            <person name="Zhao X.W."/>
            <person name="Wei L."/>
        </authorList>
    </citation>
    <scope>NUCLEOTIDE SEQUENCE [LARGE SCALE GENOMIC DNA]</scope>
    <source>
        <tissue evidence="2">Nenye</tissue>
    </source>
</reference>
<accession>A0ABD2YH72</accession>
<dbReference type="EMBL" id="JBJUIK010000013">
    <property type="protein sequence ID" value="KAL3506735.1"/>
    <property type="molecule type" value="Genomic_DNA"/>
</dbReference>
<feature type="domain" description="RNase H type-1" evidence="1">
    <location>
        <begin position="34"/>
        <end position="130"/>
    </location>
</feature>
<dbReference type="CDD" id="cd06222">
    <property type="entry name" value="RNase_H_like"/>
    <property type="match status" value="1"/>
</dbReference>
<dbReference type="Proteomes" id="UP001630127">
    <property type="component" value="Unassembled WGS sequence"/>
</dbReference>
<comment type="caution">
    <text evidence="2">The sequence shown here is derived from an EMBL/GenBank/DDBJ whole genome shotgun (WGS) entry which is preliminary data.</text>
</comment>
<name>A0ABD2YH72_9GENT</name>
<sequence>MFGIYYLTFNPRRHRSHTILHWQPPSSPFISLCCDGSLSLVRHMAGAMSTYHNDCGTWVLGFGRHFGYTSILAAKFGAIHDGLQIAQDKGYRNIKFSMDALQLLHVLSDPHYLTSSPILSLTLDCKALLRST</sequence>
<proteinExistence type="predicted"/>
<dbReference type="Pfam" id="PF13456">
    <property type="entry name" value="RVT_3"/>
    <property type="match status" value="1"/>
</dbReference>